<gene>
    <name evidence="3" type="ORF">AU468_04920</name>
</gene>
<name>A0A2S4JVQ0_9SPIO</name>
<dbReference type="AlphaFoldDB" id="A0A2S4JVQ0"/>
<organism evidence="3 4">
    <name type="scientific">Alkalispirochaeta sphaeroplastigenens</name>
    <dbReference type="NCBI Taxonomy" id="1187066"/>
    <lineage>
        <taxon>Bacteria</taxon>
        <taxon>Pseudomonadati</taxon>
        <taxon>Spirochaetota</taxon>
        <taxon>Spirochaetia</taxon>
        <taxon>Spirochaetales</taxon>
        <taxon>Spirochaetaceae</taxon>
        <taxon>Alkalispirochaeta</taxon>
    </lineage>
</organism>
<dbReference type="InterPro" id="IPR002625">
    <property type="entry name" value="Smr_dom"/>
</dbReference>
<evidence type="ECO:0000313" key="4">
    <source>
        <dbReference type="Proteomes" id="UP000237350"/>
    </source>
</evidence>
<evidence type="ECO:0000313" key="3">
    <source>
        <dbReference type="EMBL" id="POR03591.1"/>
    </source>
</evidence>
<feature type="region of interest" description="Disordered" evidence="1">
    <location>
        <begin position="1"/>
        <end position="37"/>
    </location>
</feature>
<dbReference type="PANTHER" id="PTHR35562">
    <property type="entry name" value="DNA ENDONUCLEASE SMRA-RELATED"/>
    <property type="match status" value="1"/>
</dbReference>
<dbReference type="OrthoDB" id="7165597at2"/>
<dbReference type="PANTHER" id="PTHR35562:SF2">
    <property type="entry name" value="DNA ENDONUCLEASE SMRA-RELATED"/>
    <property type="match status" value="1"/>
</dbReference>
<evidence type="ECO:0000259" key="2">
    <source>
        <dbReference type="PROSITE" id="PS50828"/>
    </source>
</evidence>
<sequence length="125" mass="13662">MELYLDRYPPPLSAARTREPEGDHGRQQPLAPRRLPVERSLDLHGLTQEEARLELGRFLAGAQADGVRKVLIIHGKGTHGESGGVLRRCVQDYLEADRSVGATGTPSVQDGGTGATWAVLRQRSR</sequence>
<dbReference type="InterPro" id="IPR036063">
    <property type="entry name" value="Smr_dom_sf"/>
</dbReference>
<feature type="domain" description="Smr" evidence="2">
    <location>
        <begin position="41"/>
        <end position="121"/>
    </location>
</feature>
<evidence type="ECO:0000256" key="1">
    <source>
        <dbReference type="SAM" id="MobiDB-lite"/>
    </source>
</evidence>
<keyword evidence="4" id="KW-1185">Reference proteome</keyword>
<dbReference type="PROSITE" id="PS50828">
    <property type="entry name" value="SMR"/>
    <property type="match status" value="1"/>
</dbReference>
<dbReference type="EMBL" id="LPWH01000052">
    <property type="protein sequence ID" value="POR03591.1"/>
    <property type="molecule type" value="Genomic_DNA"/>
</dbReference>
<comment type="caution">
    <text evidence="3">The sequence shown here is derived from an EMBL/GenBank/DDBJ whole genome shotgun (WGS) entry which is preliminary data.</text>
</comment>
<protein>
    <recommendedName>
        <fullName evidence="2">Smr domain-containing protein</fullName>
    </recommendedName>
</protein>
<accession>A0A2S4JVQ0</accession>
<dbReference type="Gene3D" id="3.30.1370.110">
    <property type="match status" value="1"/>
</dbReference>
<dbReference type="SMART" id="SM00463">
    <property type="entry name" value="SMR"/>
    <property type="match status" value="1"/>
</dbReference>
<proteinExistence type="predicted"/>
<dbReference type="Pfam" id="PF01713">
    <property type="entry name" value="Smr"/>
    <property type="match status" value="1"/>
</dbReference>
<reference evidence="4" key="1">
    <citation type="submission" date="2015-12" db="EMBL/GenBank/DDBJ databases">
        <authorList>
            <person name="Lodha T.D."/>
            <person name="Chintalapati S."/>
            <person name="Chintalapati V.R."/>
            <person name="Sravanthi T."/>
        </authorList>
    </citation>
    <scope>NUCLEOTIDE SEQUENCE [LARGE SCALE GENOMIC DNA]</scope>
    <source>
        <strain evidence="4">JC133</strain>
    </source>
</reference>
<dbReference type="Proteomes" id="UP000237350">
    <property type="component" value="Unassembled WGS sequence"/>
</dbReference>
<feature type="compositionally biased region" description="Basic and acidic residues" evidence="1">
    <location>
        <begin position="16"/>
        <end position="26"/>
    </location>
</feature>
<dbReference type="SUPFAM" id="SSF160443">
    <property type="entry name" value="SMR domain-like"/>
    <property type="match status" value="1"/>
</dbReference>